<dbReference type="InterPro" id="IPR017972">
    <property type="entry name" value="Cyt_P450_CS"/>
</dbReference>
<dbReference type="FunFam" id="1.10.630.10:FF:000126">
    <property type="entry name" value="Predicted protein"/>
    <property type="match status" value="1"/>
</dbReference>
<evidence type="ECO:0000256" key="2">
    <source>
        <dbReference type="ARBA" id="ARBA00004167"/>
    </source>
</evidence>
<keyword evidence="4 12" id="KW-0349">Heme</keyword>
<comment type="cofactor">
    <cofactor evidence="1 12">
        <name>heme</name>
        <dbReference type="ChEBI" id="CHEBI:30413"/>
    </cofactor>
</comment>
<dbReference type="GO" id="GO:0016705">
    <property type="term" value="F:oxidoreductase activity, acting on paired donors, with incorporation or reduction of molecular oxygen"/>
    <property type="evidence" value="ECO:0007669"/>
    <property type="project" value="InterPro"/>
</dbReference>
<dbReference type="EMBL" id="CACTIH010005780">
    <property type="protein sequence ID" value="CAA3001758.1"/>
    <property type="molecule type" value="Genomic_DNA"/>
</dbReference>
<dbReference type="GO" id="GO:0004497">
    <property type="term" value="F:monooxygenase activity"/>
    <property type="evidence" value="ECO:0007669"/>
    <property type="project" value="UniProtKB-KW"/>
</dbReference>
<reference evidence="14 15" key="1">
    <citation type="submission" date="2019-12" db="EMBL/GenBank/DDBJ databases">
        <authorList>
            <person name="Alioto T."/>
            <person name="Alioto T."/>
            <person name="Gomez Garrido J."/>
        </authorList>
    </citation>
    <scope>NUCLEOTIDE SEQUENCE [LARGE SCALE GENOMIC DNA]</scope>
</reference>
<comment type="subcellular location">
    <subcellularLocation>
        <location evidence="2">Membrane</location>
        <topology evidence="2">Single-pass membrane protein</topology>
    </subcellularLocation>
</comment>
<dbReference type="PRINTS" id="PR00463">
    <property type="entry name" value="EP450I"/>
</dbReference>
<evidence type="ECO:0000256" key="5">
    <source>
        <dbReference type="ARBA" id="ARBA00022692"/>
    </source>
</evidence>
<evidence type="ECO:0000313" key="14">
    <source>
        <dbReference type="EMBL" id="CAA3001758.1"/>
    </source>
</evidence>
<dbReference type="GO" id="GO:0016020">
    <property type="term" value="C:membrane"/>
    <property type="evidence" value="ECO:0007669"/>
    <property type="project" value="UniProtKB-SubCell"/>
</dbReference>
<evidence type="ECO:0000256" key="4">
    <source>
        <dbReference type="ARBA" id="ARBA00022617"/>
    </source>
</evidence>
<evidence type="ECO:0000256" key="7">
    <source>
        <dbReference type="ARBA" id="ARBA00022989"/>
    </source>
</evidence>
<keyword evidence="8 13" id="KW-0560">Oxidoreductase</keyword>
<dbReference type="Gene3D" id="1.10.630.10">
    <property type="entry name" value="Cytochrome P450"/>
    <property type="match status" value="1"/>
</dbReference>
<dbReference type="AlphaFoldDB" id="A0A8S0T9N1"/>
<gene>
    <name evidence="14" type="ORF">OLEA9_A092133</name>
</gene>
<evidence type="ECO:0000256" key="13">
    <source>
        <dbReference type="RuleBase" id="RU000461"/>
    </source>
</evidence>
<proteinExistence type="inferred from homology"/>
<dbReference type="PANTHER" id="PTHR47956">
    <property type="entry name" value="CYTOCHROME P450 71B11-RELATED"/>
    <property type="match status" value="1"/>
</dbReference>
<evidence type="ECO:0000256" key="8">
    <source>
        <dbReference type="ARBA" id="ARBA00023002"/>
    </source>
</evidence>
<dbReference type="Proteomes" id="UP000594638">
    <property type="component" value="Unassembled WGS sequence"/>
</dbReference>
<dbReference type="InterPro" id="IPR002401">
    <property type="entry name" value="Cyt_P450_E_grp-I"/>
</dbReference>
<evidence type="ECO:0000256" key="3">
    <source>
        <dbReference type="ARBA" id="ARBA00010617"/>
    </source>
</evidence>
<keyword evidence="15" id="KW-1185">Reference proteome</keyword>
<keyword evidence="6 12" id="KW-0479">Metal-binding</keyword>
<name>A0A8S0T9N1_OLEEU</name>
<dbReference type="Pfam" id="PF00067">
    <property type="entry name" value="p450"/>
    <property type="match status" value="1"/>
</dbReference>
<comment type="similarity">
    <text evidence="3 13">Belongs to the cytochrome P450 family.</text>
</comment>
<feature type="binding site" description="axial binding residue" evidence="12">
    <location>
        <position position="146"/>
    </location>
    <ligand>
        <name>heme</name>
        <dbReference type="ChEBI" id="CHEBI:30413"/>
    </ligand>
    <ligandPart>
        <name>Fe</name>
        <dbReference type="ChEBI" id="CHEBI:18248"/>
    </ligandPart>
</feature>
<evidence type="ECO:0000256" key="1">
    <source>
        <dbReference type="ARBA" id="ARBA00001971"/>
    </source>
</evidence>
<dbReference type="OrthoDB" id="1055148at2759"/>
<evidence type="ECO:0000256" key="6">
    <source>
        <dbReference type="ARBA" id="ARBA00022723"/>
    </source>
</evidence>
<evidence type="ECO:0000256" key="10">
    <source>
        <dbReference type="ARBA" id="ARBA00023033"/>
    </source>
</evidence>
<evidence type="ECO:0000313" key="15">
    <source>
        <dbReference type="Proteomes" id="UP000594638"/>
    </source>
</evidence>
<dbReference type="SUPFAM" id="SSF48264">
    <property type="entry name" value="Cytochrome P450"/>
    <property type="match status" value="1"/>
</dbReference>
<comment type="caution">
    <text evidence="14">The sequence shown here is derived from an EMBL/GenBank/DDBJ whole genome shotgun (WGS) entry which is preliminary data.</text>
</comment>
<dbReference type="PRINTS" id="PR00385">
    <property type="entry name" value="P450"/>
</dbReference>
<keyword evidence="10 13" id="KW-0503">Monooxygenase</keyword>
<accession>A0A8S0T9N1</accession>
<sequence length="205" mass="22949">MIKDVFGAGTETSSAVLEWAMTELLRHPTVMKKLQNEVRGILHGKQDITLDDLEKMQYLKAVIKETLRYHPPVPLIPREAGRDAKIMGYDIAAGTMVLVNALAIGWDPAFWDEPENFEPERFLNSSIDFNGLHLQYIPFGIGRRICPGIGFAKVLIELVLANLMQKFDWKLPDGAKGENLDTTGLRGLVIRRKNPLIAVATLCHS</sequence>
<dbReference type="PANTHER" id="PTHR47956:SF4">
    <property type="entry name" value="CYTOCHROME P450 71A21-RELATED"/>
    <property type="match status" value="1"/>
</dbReference>
<dbReference type="PROSITE" id="PS00086">
    <property type="entry name" value="CYTOCHROME_P450"/>
    <property type="match status" value="1"/>
</dbReference>
<keyword evidence="11" id="KW-0472">Membrane</keyword>
<dbReference type="GO" id="GO:0020037">
    <property type="term" value="F:heme binding"/>
    <property type="evidence" value="ECO:0007669"/>
    <property type="project" value="InterPro"/>
</dbReference>
<dbReference type="Gramene" id="OE9A092133T1">
    <property type="protein sequence ID" value="OE9A092133C1"/>
    <property type="gene ID" value="OE9A092133"/>
</dbReference>
<evidence type="ECO:0000256" key="9">
    <source>
        <dbReference type="ARBA" id="ARBA00023004"/>
    </source>
</evidence>
<keyword evidence="7" id="KW-1133">Transmembrane helix</keyword>
<dbReference type="InterPro" id="IPR036396">
    <property type="entry name" value="Cyt_P450_sf"/>
</dbReference>
<keyword evidence="5" id="KW-0812">Transmembrane</keyword>
<dbReference type="InterPro" id="IPR050193">
    <property type="entry name" value="Cytochrome_P450_71"/>
</dbReference>
<protein>
    <submittedName>
        <fullName evidence="14">Cytochrome P450 71A8-like</fullName>
    </submittedName>
</protein>
<evidence type="ECO:0000256" key="12">
    <source>
        <dbReference type="PIRSR" id="PIRSR602401-1"/>
    </source>
</evidence>
<keyword evidence="9 12" id="KW-0408">Iron</keyword>
<organism evidence="14 15">
    <name type="scientific">Olea europaea subsp. europaea</name>
    <dbReference type="NCBI Taxonomy" id="158383"/>
    <lineage>
        <taxon>Eukaryota</taxon>
        <taxon>Viridiplantae</taxon>
        <taxon>Streptophyta</taxon>
        <taxon>Embryophyta</taxon>
        <taxon>Tracheophyta</taxon>
        <taxon>Spermatophyta</taxon>
        <taxon>Magnoliopsida</taxon>
        <taxon>eudicotyledons</taxon>
        <taxon>Gunneridae</taxon>
        <taxon>Pentapetalae</taxon>
        <taxon>asterids</taxon>
        <taxon>lamiids</taxon>
        <taxon>Lamiales</taxon>
        <taxon>Oleaceae</taxon>
        <taxon>Oleeae</taxon>
        <taxon>Olea</taxon>
    </lineage>
</organism>
<evidence type="ECO:0000256" key="11">
    <source>
        <dbReference type="ARBA" id="ARBA00023136"/>
    </source>
</evidence>
<dbReference type="GO" id="GO:0005506">
    <property type="term" value="F:iron ion binding"/>
    <property type="evidence" value="ECO:0007669"/>
    <property type="project" value="InterPro"/>
</dbReference>
<dbReference type="InterPro" id="IPR001128">
    <property type="entry name" value="Cyt_P450"/>
</dbReference>